<keyword evidence="5 8" id="KW-1133">Transmembrane helix</keyword>
<dbReference type="Proteomes" id="UP000037269">
    <property type="component" value="Unassembled WGS sequence"/>
</dbReference>
<dbReference type="Proteomes" id="UP000182836">
    <property type="component" value="Unassembled WGS sequence"/>
</dbReference>
<evidence type="ECO:0000256" key="1">
    <source>
        <dbReference type="ARBA" id="ARBA00004651"/>
    </source>
</evidence>
<evidence type="ECO:0000313" key="11">
    <source>
        <dbReference type="Proteomes" id="UP000037269"/>
    </source>
</evidence>
<evidence type="ECO:0000256" key="3">
    <source>
        <dbReference type="ARBA" id="ARBA00022475"/>
    </source>
</evidence>
<dbReference type="PANTHER" id="PTHR32024">
    <property type="entry name" value="TRK SYSTEM POTASSIUM UPTAKE PROTEIN TRKG-RELATED"/>
    <property type="match status" value="1"/>
</dbReference>
<dbReference type="PANTHER" id="PTHR32024:SF4">
    <property type="entry name" value="KTR SYSTEM POTASSIUM UPTAKE PROTEIN D"/>
    <property type="match status" value="1"/>
</dbReference>
<evidence type="ECO:0000313" key="12">
    <source>
        <dbReference type="Proteomes" id="UP000182836"/>
    </source>
</evidence>
<protein>
    <submittedName>
        <fullName evidence="10">Trk-type K+ transport system, membrane component</fullName>
    </submittedName>
</protein>
<dbReference type="EMBL" id="LGUG01000004">
    <property type="protein sequence ID" value="KON94410.1"/>
    <property type="molecule type" value="Genomic_DNA"/>
</dbReference>
<feature type="transmembrane region" description="Helical" evidence="8">
    <location>
        <begin position="379"/>
        <end position="399"/>
    </location>
</feature>
<feature type="transmembrane region" description="Helical" evidence="8">
    <location>
        <begin position="75"/>
        <end position="105"/>
    </location>
</feature>
<comment type="subcellular location">
    <subcellularLocation>
        <location evidence="1">Cell membrane</location>
        <topology evidence="1">Multi-pass membrane protein</topology>
    </subcellularLocation>
</comment>
<evidence type="ECO:0000313" key="10">
    <source>
        <dbReference type="EMBL" id="SDK15699.1"/>
    </source>
</evidence>
<feature type="transmembrane region" description="Helical" evidence="8">
    <location>
        <begin position="126"/>
        <end position="151"/>
    </location>
</feature>
<dbReference type="STRING" id="47500.AF333_01800"/>
<feature type="transmembrane region" description="Helical" evidence="8">
    <location>
        <begin position="234"/>
        <end position="253"/>
    </location>
</feature>
<reference evidence="9 11" key="1">
    <citation type="submission" date="2015-07" db="EMBL/GenBank/DDBJ databases">
        <title>Fjat-14205 dsm 2895.</title>
        <authorList>
            <person name="Liu B."/>
            <person name="Wang J."/>
            <person name="Zhu Y."/>
            <person name="Liu G."/>
            <person name="Chen Q."/>
            <person name="Chen Z."/>
            <person name="Lan J."/>
            <person name="Che J."/>
            <person name="Ge C."/>
            <person name="Shi H."/>
            <person name="Pan Z."/>
            <person name="Liu X."/>
        </authorList>
    </citation>
    <scope>NUCLEOTIDE SEQUENCE [LARGE SCALE GENOMIC DNA]</scope>
    <source>
        <strain evidence="9 11">DSM 2895</strain>
    </source>
</reference>
<keyword evidence="2" id="KW-0813">Transport</keyword>
<feature type="transmembrane region" description="Helical" evidence="8">
    <location>
        <begin position="12"/>
        <end position="32"/>
    </location>
</feature>
<dbReference type="GeneID" id="42303945"/>
<dbReference type="EMBL" id="FNED01000041">
    <property type="protein sequence ID" value="SDK15699.1"/>
    <property type="molecule type" value="Genomic_DNA"/>
</dbReference>
<feature type="transmembrane region" description="Helical" evidence="8">
    <location>
        <begin position="44"/>
        <end position="63"/>
    </location>
</feature>
<feature type="transmembrane region" description="Helical" evidence="8">
    <location>
        <begin position="353"/>
        <end position="373"/>
    </location>
</feature>
<dbReference type="RefSeq" id="WP_043066461.1">
    <property type="nucleotide sequence ID" value="NZ_BJOA01000192.1"/>
</dbReference>
<sequence>MLRKNIYKLSPIQIIVSAYFIAIVVVTGLLMLPISLKPGVSLSFVDALFTATSAVSVTGLTTVSTPETFSTFGSVVLISAFQLGGIGVMTLGTFIWILFGTPIGLSQRRLIMVDQNRYNLSGLVQLMKLVLGMALLFEAVGAVIFGLYFYFAGYYDSLATSFYYGIFHSISTYTNAGFDLFGNSLLDFADDYFVISLTAILIILGAIGFPVLVELREYFFGGHKRFRFSLYTKVTTFTFGILLVLGTIGVWVVEDSRYLAGMTWHEKFFYSMFLSVTARSAGLVTVDPSDLSVTSQFFTSILMFIGASPSSVGGGIRTTTLAVMILTIITFARGRNEVRIFGRSLRQDDINKSFVFFSTASILVISGILILEMVDGHRFSLSAIIFNICSAFGTCGMSIGAISESTPVSKMVLVLLMYIGRIGMMPFLSIFISGKAKADIHYPEEKIIIG</sequence>
<evidence type="ECO:0000256" key="4">
    <source>
        <dbReference type="ARBA" id="ARBA00022692"/>
    </source>
</evidence>
<evidence type="ECO:0000256" key="6">
    <source>
        <dbReference type="ARBA" id="ARBA00023065"/>
    </source>
</evidence>
<evidence type="ECO:0000256" key="8">
    <source>
        <dbReference type="SAM" id="Phobius"/>
    </source>
</evidence>
<evidence type="ECO:0000256" key="5">
    <source>
        <dbReference type="ARBA" id="ARBA00022989"/>
    </source>
</evidence>
<keyword evidence="4 8" id="KW-0812">Transmembrane</keyword>
<name>A0A0D1W8T3_ANEMI</name>
<dbReference type="GO" id="GO:0005886">
    <property type="term" value="C:plasma membrane"/>
    <property type="evidence" value="ECO:0007669"/>
    <property type="project" value="UniProtKB-SubCell"/>
</dbReference>
<dbReference type="AlphaFoldDB" id="A0A0D1W8T3"/>
<feature type="transmembrane region" description="Helical" evidence="8">
    <location>
        <begin position="314"/>
        <end position="332"/>
    </location>
</feature>
<dbReference type="InterPro" id="IPR003445">
    <property type="entry name" value="Cat_transpt"/>
</dbReference>
<organism evidence="9 11">
    <name type="scientific">Aneurinibacillus migulanus</name>
    <name type="common">Bacillus migulanus</name>
    <dbReference type="NCBI Taxonomy" id="47500"/>
    <lineage>
        <taxon>Bacteria</taxon>
        <taxon>Bacillati</taxon>
        <taxon>Bacillota</taxon>
        <taxon>Bacilli</taxon>
        <taxon>Bacillales</taxon>
        <taxon>Paenibacillaceae</taxon>
        <taxon>Aneurinibacillus group</taxon>
        <taxon>Aneurinibacillus</taxon>
    </lineage>
</organism>
<feature type="transmembrane region" description="Helical" evidence="8">
    <location>
        <begin position="192"/>
        <end position="213"/>
    </location>
</feature>
<proteinExistence type="predicted"/>
<keyword evidence="6" id="KW-0406">Ion transport</keyword>
<evidence type="ECO:0000256" key="2">
    <source>
        <dbReference type="ARBA" id="ARBA00022448"/>
    </source>
</evidence>
<keyword evidence="3" id="KW-1003">Cell membrane</keyword>
<dbReference type="GO" id="GO:0008324">
    <property type="term" value="F:monoatomic cation transmembrane transporter activity"/>
    <property type="evidence" value="ECO:0007669"/>
    <property type="project" value="InterPro"/>
</dbReference>
<dbReference type="PATRIC" id="fig|47500.12.peg.3880"/>
<feature type="transmembrane region" description="Helical" evidence="8">
    <location>
        <begin position="411"/>
        <end position="432"/>
    </location>
</feature>
<evidence type="ECO:0000313" key="9">
    <source>
        <dbReference type="EMBL" id="KON94410.1"/>
    </source>
</evidence>
<keyword evidence="7 8" id="KW-0472">Membrane</keyword>
<accession>A0A0D1W8T3</accession>
<evidence type="ECO:0000256" key="7">
    <source>
        <dbReference type="ARBA" id="ARBA00023136"/>
    </source>
</evidence>
<dbReference type="Pfam" id="PF02386">
    <property type="entry name" value="TrkH"/>
    <property type="match status" value="1"/>
</dbReference>
<keyword evidence="11" id="KW-1185">Reference proteome</keyword>
<dbReference type="OrthoDB" id="9810952at2"/>
<gene>
    <name evidence="9" type="ORF">AF333_01800</name>
    <name evidence="10" type="ORF">SAMN04487909_14142</name>
</gene>
<dbReference type="GO" id="GO:0030001">
    <property type="term" value="P:metal ion transport"/>
    <property type="evidence" value="ECO:0007669"/>
    <property type="project" value="UniProtKB-ARBA"/>
</dbReference>
<reference evidence="10 12" key="2">
    <citation type="submission" date="2016-10" db="EMBL/GenBank/DDBJ databases">
        <authorList>
            <person name="de Groot N.N."/>
        </authorList>
    </citation>
    <scope>NUCLEOTIDE SEQUENCE [LARGE SCALE GENOMIC DNA]</scope>
    <source>
        <strain evidence="10 12">DSM 2895</strain>
    </source>
</reference>